<gene>
    <name evidence="2" type="ORF">HIJ39_10610</name>
</gene>
<evidence type="ECO:0000313" key="3">
    <source>
        <dbReference type="Proteomes" id="UP000533476"/>
    </source>
</evidence>
<dbReference type="Proteomes" id="UP000533476">
    <property type="component" value="Unassembled WGS sequence"/>
</dbReference>
<keyword evidence="1" id="KW-0812">Transmembrane</keyword>
<dbReference type="AlphaFoldDB" id="A0A7Y0L5F1"/>
<dbReference type="RefSeq" id="WP_169099459.1">
    <property type="nucleotide sequence ID" value="NZ_JABBVZ010000031.1"/>
</dbReference>
<proteinExistence type="predicted"/>
<evidence type="ECO:0000313" key="2">
    <source>
        <dbReference type="EMBL" id="NMP22800.1"/>
    </source>
</evidence>
<dbReference type="EMBL" id="JABBVZ010000031">
    <property type="protein sequence ID" value="NMP22800.1"/>
    <property type="molecule type" value="Genomic_DNA"/>
</dbReference>
<keyword evidence="1" id="KW-0472">Membrane</keyword>
<keyword evidence="1" id="KW-1133">Transmembrane helix</keyword>
<comment type="caution">
    <text evidence="2">The sequence shown here is derived from an EMBL/GenBank/DDBJ whole genome shotgun (WGS) entry which is preliminary data.</text>
</comment>
<keyword evidence="3" id="KW-1185">Reference proteome</keyword>
<feature type="transmembrane region" description="Helical" evidence="1">
    <location>
        <begin position="30"/>
        <end position="52"/>
    </location>
</feature>
<organism evidence="2 3">
    <name type="scientific">Sulfobacillus harzensis</name>
    <dbReference type="NCBI Taxonomy" id="2729629"/>
    <lineage>
        <taxon>Bacteria</taxon>
        <taxon>Bacillati</taxon>
        <taxon>Bacillota</taxon>
        <taxon>Clostridia</taxon>
        <taxon>Eubacteriales</taxon>
        <taxon>Clostridiales Family XVII. Incertae Sedis</taxon>
        <taxon>Sulfobacillus</taxon>
    </lineage>
</organism>
<name>A0A7Y0L5F1_9FIRM</name>
<evidence type="ECO:0000256" key="1">
    <source>
        <dbReference type="SAM" id="Phobius"/>
    </source>
</evidence>
<accession>A0A7Y0L5F1</accession>
<reference evidence="2 3" key="1">
    <citation type="submission" date="2020-04" db="EMBL/GenBank/DDBJ databases">
        <authorList>
            <person name="Zhang R."/>
            <person name="Schippers A."/>
        </authorList>
    </citation>
    <scope>NUCLEOTIDE SEQUENCE [LARGE SCALE GENOMIC DNA]</scope>
    <source>
        <strain evidence="2 3">DSM 109850</strain>
    </source>
</reference>
<sequence>MMYCLIPPMAALGVLLGVLTYSRLKDLNPAVWLLLIAASWLPVTHPSLYVAVSQSTTLTVKPAFGTAIGDMASRLWHRLAGHPRLDPVDGHLASQANGGTRRCSEQERCLGDW</sequence>
<protein>
    <submittedName>
        <fullName evidence="2">Uncharacterized protein</fullName>
    </submittedName>
</protein>